<organism evidence="1 2">
    <name type="scientific">Aeromicrobium piscarium</name>
    <dbReference type="NCBI Taxonomy" id="2590901"/>
    <lineage>
        <taxon>Bacteria</taxon>
        <taxon>Bacillati</taxon>
        <taxon>Actinomycetota</taxon>
        <taxon>Actinomycetes</taxon>
        <taxon>Propionibacteriales</taxon>
        <taxon>Nocardioidaceae</taxon>
        <taxon>Aeromicrobium</taxon>
    </lineage>
</organism>
<comment type="caution">
    <text evidence="1">The sequence shown here is derived from an EMBL/GenBank/DDBJ whole genome shotgun (WGS) entry which is preliminary data.</text>
</comment>
<keyword evidence="2" id="KW-1185">Reference proteome</keyword>
<gene>
    <name evidence="1" type="ORF">FNM00_01750</name>
</gene>
<accession>A0A554SPS7</accession>
<name>A0A554SPS7_9ACTN</name>
<dbReference type="EMBL" id="VLNT01000001">
    <property type="protein sequence ID" value="TSD68344.1"/>
    <property type="molecule type" value="Genomic_DNA"/>
</dbReference>
<evidence type="ECO:0000313" key="1">
    <source>
        <dbReference type="EMBL" id="TSD68344.1"/>
    </source>
</evidence>
<dbReference type="AlphaFoldDB" id="A0A554SPS7"/>
<dbReference type="Proteomes" id="UP000316988">
    <property type="component" value="Unassembled WGS sequence"/>
</dbReference>
<reference evidence="1 2" key="1">
    <citation type="submission" date="2019-07" db="EMBL/GenBank/DDBJ databases">
        <authorList>
            <person name="Zhao L.H."/>
        </authorList>
    </citation>
    <scope>NUCLEOTIDE SEQUENCE [LARGE SCALE GENOMIC DNA]</scope>
    <source>
        <strain evidence="1 2">Co35</strain>
    </source>
</reference>
<dbReference type="RefSeq" id="WP_143911292.1">
    <property type="nucleotide sequence ID" value="NZ_VLNT01000001.1"/>
</dbReference>
<sequence length="70" mass="7536">MLIATADAGLVELLGVRRQSVVADFHRIDAILRYVDGIEATGYEFAALASTVAQALGWSENVVQNRVCEA</sequence>
<proteinExistence type="predicted"/>
<protein>
    <submittedName>
        <fullName evidence="1">Uncharacterized protein</fullName>
    </submittedName>
</protein>
<evidence type="ECO:0000313" key="2">
    <source>
        <dbReference type="Proteomes" id="UP000316988"/>
    </source>
</evidence>